<organism evidence="11 12">
    <name type="scientific">Tieghemiomyces parasiticus</name>
    <dbReference type="NCBI Taxonomy" id="78921"/>
    <lineage>
        <taxon>Eukaryota</taxon>
        <taxon>Fungi</taxon>
        <taxon>Fungi incertae sedis</taxon>
        <taxon>Zoopagomycota</taxon>
        <taxon>Kickxellomycotina</taxon>
        <taxon>Dimargaritomycetes</taxon>
        <taxon>Dimargaritales</taxon>
        <taxon>Dimargaritaceae</taxon>
        <taxon>Tieghemiomyces</taxon>
    </lineage>
</organism>
<dbReference type="FunFam" id="3.40.50.970:FF:000015">
    <property type="entry name" value="2-oxoisovalerate dehydrogenase subunit alpha"/>
    <property type="match status" value="1"/>
</dbReference>
<dbReference type="OrthoDB" id="3845at2759"/>
<evidence type="ECO:0000256" key="6">
    <source>
        <dbReference type="ARBA" id="ARBA00022958"/>
    </source>
</evidence>
<comment type="cofactor">
    <cofactor evidence="1 9">
        <name>thiamine diphosphate</name>
        <dbReference type="ChEBI" id="CHEBI:58937"/>
    </cofactor>
</comment>
<evidence type="ECO:0000256" key="8">
    <source>
        <dbReference type="ARBA" id="ARBA00023128"/>
    </source>
</evidence>
<evidence type="ECO:0000256" key="2">
    <source>
        <dbReference type="ARBA" id="ARBA00004305"/>
    </source>
</evidence>
<dbReference type="GO" id="GO:0009083">
    <property type="term" value="P:branched-chain amino acid catabolic process"/>
    <property type="evidence" value="ECO:0007669"/>
    <property type="project" value="TreeGrafter"/>
</dbReference>
<dbReference type="PANTHER" id="PTHR43380:SF1">
    <property type="entry name" value="2-OXOISOVALERATE DEHYDROGENASE SUBUNIT ALPHA, MITOCHONDRIAL"/>
    <property type="match status" value="1"/>
</dbReference>
<name>A0A9W8ABJ8_9FUNG</name>
<keyword evidence="6" id="KW-0630">Potassium</keyword>
<accession>A0A9W8ABJ8</accession>
<dbReference type="GO" id="GO:0046872">
    <property type="term" value="F:metal ion binding"/>
    <property type="evidence" value="ECO:0007669"/>
    <property type="project" value="UniProtKB-KW"/>
</dbReference>
<dbReference type="Proteomes" id="UP001150569">
    <property type="component" value="Unassembled WGS sequence"/>
</dbReference>
<comment type="function">
    <text evidence="9">The branched-chain alpha-keto dehydrogenase complex catalyzes the overall conversion of alpha-keto acids to acyl-CoA and CO(2). It contains multiple copies of three enzymatic components: branched-chain alpha-keto acid decarboxylase (E1), lipoamide acyltransferase (E2) and lipoamide dehydrogenase (E3).</text>
</comment>
<sequence length="450" mass="50133">MTLFRLARYGRASRSLSARPVLARRPLATAKETTTKLEQVTSPAKAKADTSRRKTNFPGAANSYFTPDLVLTKGMEPVATYQVMDTDGMVTDPRHEPEVSEELAVGIYRDMVTVRSMDKVLYEAQRQGRISFYLTGYGEEAIVGSAAALNPRDVMFGQYREAGALVHRGFTLNQIMDQCFGNHRDLSHGRQMPVHYGSRDLHFVTISSPLATQIPQAAGAAYALKRQGEGRCVMCYFGDGAASEGDFHAALNMATTLECPVIFFCRNNGFAISTPAAEQYRGDGVASRGIGYGMDTIRCDGNDVWAVYNATRKARALAVEQNRPVLIEALTYRVSHHSTSDDSSAYRSAKEVEEWQRRDNPVTRLRKWLEHRGWWDAAREAAATAEIKDAIMAAFRRAESTTFPPVEMAFTDVYAAPEMAPALQAQKREVEALLKKYPEYYKVDDFAKPE</sequence>
<evidence type="ECO:0000256" key="9">
    <source>
        <dbReference type="RuleBase" id="RU365014"/>
    </source>
</evidence>
<dbReference type="EMBL" id="JANBPT010000084">
    <property type="protein sequence ID" value="KAJ1928190.1"/>
    <property type="molecule type" value="Genomic_DNA"/>
</dbReference>
<reference evidence="11" key="1">
    <citation type="submission" date="2022-07" db="EMBL/GenBank/DDBJ databases">
        <title>Phylogenomic reconstructions and comparative analyses of Kickxellomycotina fungi.</title>
        <authorList>
            <person name="Reynolds N.K."/>
            <person name="Stajich J.E."/>
            <person name="Barry K."/>
            <person name="Grigoriev I.V."/>
            <person name="Crous P."/>
            <person name="Smith M.E."/>
        </authorList>
    </citation>
    <scope>NUCLEOTIDE SEQUENCE</scope>
    <source>
        <strain evidence="11">RSA 861</strain>
    </source>
</reference>
<feature type="domain" description="Dehydrogenase E1 component" evidence="10">
    <location>
        <begin position="109"/>
        <end position="406"/>
    </location>
</feature>
<gene>
    <name evidence="11" type="ORF">IWQ60_002268</name>
</gene>
<dbReference type="InterPro" id="IPR001017">
    <property type="entry name" value="DH_E1"/>
</dbReference>
<dbReference type="Pfam" id="PF00676">
    <property type="entry name" value="E1_dh"/>
    <property type="match status" value="1"/>
</dbReference>
<dbReference type="InterPro" id="IPR029061">
    <property type="entry name" value="THDP-binding"/>
</dbReference>
<dbReference type="Gene3D" id="3.40.50.970">
    <property type="match status" value="1"/>
</dbReference>
<keyword evidence="5" id="KW-0809">Transit peptide</keyword>
<dbReference type="AlphaFoldDB" id="A0A9W8ABJ8"/>
<comment type="similarity">
    <text evidence="3 9">Belongs to the BCKDHA family.</text>
</comment>
<keyword evidence="12" id="KW-1185">Reference proteome</keyword>
<comment type="catalytic activity">
    <reaction evidence="9">
        <text>N(6)-[(R)-lipoyl]-L-lysyl-[protein] + 3-methyl-2-oxobutanoate + H(+) = N(6)-[(R)-S(8)-2-methylpropanoyldihydrolipoyl]-L-lysyl-[protein] + CO2</text>
        <dbReference type="Rhea" id="RHEA:13457"/>
        <dbReference type="Rhea" id="RHEA-COMP:10474"/>
        <dbReference type="Rhea" id="RHEA-COMP:10497"/>
        <dbReference type="ChEBI" id="CHEBI:11851"/>
        <dbReference type="ChEBI" id="CHEBI:15378"/>
        <dbReference type="ChEBI" id="CHEBI:16526"/>
        <dbReference type="ChEBI" id="CHEBI:83099"/>
        <dbReference type="ChEBI" id="CHEBI:83142"/>
        <dbReference type="EC" id="1.2.4.4"/>
    </reaction>
</comment>
<comment type="caution">
    <text evidence="11">The sequence shown here is derived from an EMBL/GenBank/DDBJ whole genome shotgun (WGS) entry which is preliminary data.</text>
</comment>
<dbReference type="GO" id="GO:0003863">
    <property type="term" value="F:branched-chain 2-oxo acid dehydrogenase activity"/>
    <property type="evidence" value="ECO:0007669"/>
    <property type="project" value="UniProtKB-EC"/>
</dbReference>
<evidence type="ECO:0000256" key="1">
    <source>
        <dbReference type="ARBA" id="ARBA00001964"/>
    </source>
</evidence>
<dbReference type="InterPro" id="IPR050771">
    <property type="entry name" value="Alpha-ketoacid_DH_E1_comp"/>
</dbReference>
<dbReference type="EC" id="1.2.4.4" evidence="9"/>
<evidence type="ECO:0000313" key="11">
    <source>
        <dbReference type="EMBL" id="KAJ1928190.1"/>
    </source>
</evidence>
<evidence type="ECO:0000256" key="7">
    <source>
        <dbReference type="ARBA" id="ARBA00023002"/>
    </source>
</evidence>
<evidence type="ECO:0000256" key="3">
    <source>
        <dbReference type="ARBA" id="ARBA00008646"/>
    </source>
</evidence>
<evidence type="ECO:0000256" key="5">
    <source>
        <dbReference type="ARBA" id="ARBA00022946"/>
    </source>
</evidence>
<keyword evidence="4" id="KW-0479">Metal-binding</keyword>
<dbReference type="SUPFAM" id="SSF52518">
    <property type="entry name" value="Thiamin diphosphate-binding fold (THDP-binding)"/>
    <property type="match status" value="1"/>
</dbReference>
<evidence type="ECO:0000256" key="4">
    <source>
        <dbReference type="ARBA" id="ARBA00022723"/>
    </source>
</evidence>
<evidence type="ECO:0000313" key="12">
    <source>
        <dbReference type="Proteomes" id="UP001150569"/>
    </source>
</evidence>
<keyword evidence="8" id="KW-0496">Mitochondrion</keyword>
<keyword evidence="7 9" id="KW-0560">Oxidoreductase</keyword>
<dbReference type="GO" id="GO:0005759">
    <property type="term" value="C:mitochondrial matrix"/>
    <property type="evidence" value="ECO:0007669"/>
    <property type="project" value="UniProtKB-SubCell"/>
</dbReference>
<keyword evidence="9" id="KW-0786">Thiamine pyrophosphate</keyword>
<comment type="subcellular location">
    <subcellularLocation>
        <location evidence="2">Mitochondrion matrix</location>
    </subcellularLocation>
</comment>
<dbReference type="PANTHER" id="PTHR43380">
    <property type="entry name" value="2-OXOISOVALERATE DEHYDROGENASE SUBUNIT ALPHA, MITOCHONDRIAL"/>
    <property type="match status" value="1"/>
</dbReference>
<evidence type="ECO:0000259" key="10">
    <source>
        <dbReference type="Pfam" id="PF00676"/>
    </source>
</evidence>
<proteinExistence type="inferred from homology"/>
<protein>
    <recommendedName>
        <fullName evidence="9">2-oxoisovalerate dehydrogenase subunit alpha</fullName>
        <ecNumber evidence="9">1.2.4.4</ecNumber>
    </recommendedName>
    <alternativeName>
        <fullName evidence="9">Branched-chain alpha-keto acid dehydrogenase E1 component alpha chain</fullName>
    </alternativeName>
</protein>
<dbReference type="CDD" id="cd02000">
    <property type="entry name" value="TPP_E1_PDC_ADC_BCADC"/>
    <property type="match status" value="1"/>
</dbReference>